<dbReference type="InterPro" id="IPR016181">
    <property type="entry name" value="Acyl_CoA_acyltransferase"/>
</dbReference>
<dbReference type="RefSeq" id="WP_204719576.1">
    <property type="nucleotide sequence ID" value="NZ_JACSNR010000002.1"/>
</dbReference>
<dbReference type="InterPro" id="IPR000182">
    <property type="entry name" value="GNAT_dom"/>
</dbReference>
<dbReference type="Pfam" id="PF13508">
    <property type="entry name" value="Acetyltransf_7"/>
    <property type="match status" value="1"/>
</dbReference>
<dbReference type="CDD" id="cd04301">
    <property type="entry name" value="NAT_SF"/>
    <property type="match status" value="1"/>
</dbReference>
<evidence type="ECO:0000256" key="1">
    <source>
        <dbReference type="ARBA" id="ARBA00022679"/>
    </source>
</evidence>
<evidence type="ECO:0000259" key="3">
    <source>
        <dbReference type="PROSITE" id="PS51186"/>
    </source>
</evidence>
<evidence type="ECO:0000313" key="4">
    <source>
        <dbReference type="EMBL" id="MBM6922559.1"/>
    </source>
</evidence>
<name>A0ABS2GLY4_9FIRM</name>
<evidence type="ECO:0000256" key="2">
    <source>
        <dbReference type="ARBA" id="ARBA00023315"/>
    </source>
</evidence>
<dbReference type="Proteomes" id="UP000724149">
    <property type="component" value="Unassembled WGS sequence"/>
</dbReference>
<protein>
    <submittedName>
        <fullName evidence="4">GNAT family N-acetyltransferase</fullName>
    </submittedName>
</protein>
<dbReference type="SUPFAM" id="SSF55729">
    <property type="entry name" value="Acyl-CoA N-acyltransferases (Nat)"/>
    <property type="match status" value="1"/>
</dbReference>
<evidence type="ECO:0000313" key="5">
    <source>
        <dbReference type="Proteomes" id="UP000724149"/>
    </source>
</evidence>
<comment type="caution">
    <text evidence="4">The sequence shown here is derived from an EMBL/GenBank/DDBJ whole genome shotgun (WGS) entry which is preliminary data.</text>
</comment>
<gene>
    <name evidence="4" type="ORF">H9X81_02460</name>
</gene>
<dbReference type="PROSITE" id="PS51186">
    <property type="entry name" value="GNAT"/>
    <property type="match status" value="1"/>
</dbReference>
<dbReference type="InterPro" id="IPR050680">
    <property type="entry name" value="YpeA/RimI_acetyltransf"/>
</dbReference>
<dbReference type="EMBL" id="JACSNR010000002">
    <property type="protein sequence ID" value="MBM6922559.1"/>
    <property type="molecule type" value="Genomic_DNA"/>
</dbReference>
<dbReference type="Gene3D" id="3.40.630.30">
    <property type="match status" value="1"/>
</dbReference>
<feature type="domain" description="N-acetyltransferase" evidence="3">
    <location>
        <begin position="1"/>
        <end position="149"/>
    </location>
</feature>
<accession>A0ABS2GLY4</accession>
<proteinExistence type="predicted"/>
<keyword evidence="2" id="KW-0012">Acyltransferase</keyword>
<sequence length="159" mass="17452">MEIRLAENGDLSGWVQLVEAMRHLFPGLETPESVEGYARDIAGAISRQEALCAVENGTVCGVLAFSRAENELAFLAVSAQHRRQGIARKLAERMFRELDPARPVKLITYRAGVPEGEAARSLYQRLGFCPGRLVEVDGSPAQEFLRPAEIPGSERSEAE</sequence>
<reference evidence="4 5" key="1">
    <citation type="journal article" date="2021" name="Sci. Rep.">
        <title>The distribution of antibiotic resistance genes in chicken gut microbiota commensals.</title>
        <authorList>
            <person name="Juricova H."/>
            <person name="Matiasovicova J."/>
            <person name="Kubasova T."/>
            <person name="Cejkova D."/>
            <person name="Rychlik I."/>
        </authorList>
    </citation>
    <scope>NUCLEOTIDE SEQUENCE [LARGE SCALE GENOMIC DNA]</scope>
    <source>
        <strain evidence="4 5">An564</strain>
    </source>
</reference>
<keyword evidence="1" id="KW-0808">Transferase</keyword>
<dbReference type="PANTHER" id="PTHR43420:SF12">
    <property type="entry name" value="N-ACETYLTRANSFERASE DOMAIN-CONTAINING PROTEIN"/>
    <property type="match status" value="1"/>
</dbReference>
<keyword evidence="5" id="KW-1185">Reference proteome</keyword>
<dbReference type="PANTHER" id="PTHR43420">
    <property type="entry name" value="ACETYLTRANSFERASE"/>
    <property type="match status" value="1"/>
</dbReference>
<organism evidence="4 5">
    <name type="scientific">Hydrogenoanaerobacterium saccharovorans</name>
    <dbReference type="NCBI Taxonomy" id="474960"/>
    <lineage>
        <taxon>Bacteria</taxon>
        <taxon>Bacillati</taxon>
        <taxon>Bacillota</taxon>
        <taxon>Clostridia</taxon>
        <taxon>Eubacteriales</taxon>
        <taxon>Oscillospiraceae</taxon>
        <taxon>Hydrogenoanaerobacterium</taxon>
    </lineage>
</organism>